<sequence length="150" mass="17214">MDGPDVNHKFFWDIREDNQSEEEPIIINIGKCGLHTTNCAFKTVIIGTDWSIVEFLIALYNFFKDVPARRGTYAKFSGSKIFPKKFCSIGWLGKSDIAQRAIEILPDVMQYVNSVKEDNKRRPSSSRFKIVAENITDPLLTAKLEFFLFL</sequence>
<protein>
    <submittedName>
        <fullName evidence="1">Uncharacterized protein</fullName>
    </submittedName>
</protein>
<accession>A0A4Y2IWE7</accession>
<dbReference type="OrthoDB" id="7697627at2759"/>
<proteinExistence type="predicted"/>
<evidence type="ECO:0000313" key="1">
    <source>
        <dbReference type="EMBL" id="GBM82127.1"/>
    </source>
</evidence>
<organism evidence="1 2">
    <name type="scientific">Araneus ventricosus</name>
    <name type="common">Orbweaver spider</name>
    <name type="synonym">Epeira ventricosa</name>
    <dbReference type="NCBI Taxonomy" id="182803"/>
    <lineage>
        <taxon>Eukaryota</taxon>
        <taxon>Metazoa</taxon>
        <taxon>Ecdysozoa</taxon>
        <taxon>Arthropoda</taxon>
        <taxon>Chelicerata</taxon>
        <taxon>Arachnida</taxon>
        <taxon>Araneae</taxon>
        <taxon>Araneomorphae</taxon>
        <taxon>Entelegynae</taxon>
        <taxon>Araneoidea</taxon>
        <taxon>Araneidae</taxon>
        <taxon>Araneus</taxon>
    </lineage>
</organism>
<name>A0A4Y2IWE7_ARAVE</name>
<reference evidence="1 2" key="1">
    <citation type="journal article" date="2019" name="Sci. Rep.">
        <title>Orb-weaving spider Araneus ventricosus genome elucidates the spidroin gene catalogue.</title>
        <authorList>
            <person name="Kono N."/>
            <person name="Nakamura H."/>
            <person name="Ohtoshi R."/>
            <person name="Moran D.A.P."/>
            <person name="Shinohara A."/>
            <person name="Yoshida Y."/>
            <person name="Fujiwara M."/>
            <person name="Mori M."/>
            <person name="Tomita M."/>
            <person name="Arakawa K."/>
        </authorList>
    </citation>
    <scope>NUCLEOTIDE SEQUENCE [LARGE SCALE GENOMIC DNA]</scope>
</reference>
<evidence type="ECO:0000313" key="2">
    <source>
        <dbReference type="Proteomes" id="UP000499080"/>
    </source>
</evidence>
<dbReference type="AlphaFoldDB" id="A0A4Y2IWE7"/>
<comment type="caution">
    <text evidence="1">The sequence shown here is derived from an EMBL/GenBank/DDBJ whole genome shotgun (WGS) entry which is preliminary data.</text>
</comment>
<keyword evidence="2" id="KW-1185">Reference proteome</keyword>
<dbReference type="Proteomes" id="UP000499080">
    <property type="component" value="Unassembled WGS sequence"/>
</dbReference>
<gene>
    <name evidence="1" type="ORF">AVEN_20649_1</name>
</gene>
<dbReference type="EMBL" id="BGPR01002990">
    <property type="protein sequence ID" value="GBM82127.1"/>
    <property type="molecule type" value="Genomic_DNA"/>
</dbReference>